<proteinExistence type="predicted"/>
<keyword evidence="2" id="KW-1185">Reference proteome</keyword>
<comment type="caution">
    <text evidence="1">The sequence shown here is derived from an EMBL/GenBank/DDBJ whole genome shotgun (WGS) entry which is preliminary data.</text>
</comment>
<name>A0A9W7DVG4_9STRA</name>
<dbReference type="EMBL" id="BRXW01000472">
    <property type="protein sequence ID" value="GMH57829.1"/>
    <property type="molecule type" value="Genomic_DNA"/>
</dbReference>
<sequence length="100" mass="10867">MEDTGEPQEDTALGNIALGNSAFGNTNALNNTSTLSKSYKISSIGKILSKRSSISQMRSMKIVPMQDSRSTALSCLRTPDANAFTKDYNADVEFENEKVL</sequence>
<accession>A0A9W7DVG4</accession>
<evidence type="ECO:0000313" key="2">
    <source>
        <dbReference type="Proteomes" id="UP001165122"/>
    </source>
</evidence>
<protein>
    <submittedName>
        <fullName evidence="1">Uncharacterized protein</fullName>
    </submittedName>
</protein>
<dbReference type="AlphaFoldDB" id="A0A9W7DVG4"/>
<dbReference type="Proteomes" id="UP001165122">
    <property type="component" value="Unassembled WGS sequence"/>
</dbReference>
<gene>
    <name evidence="1" type="ORF">TrLO_g10748</name>
</gene>
<evidence type="ECO:0000313" key="1">
    <source>
        <dbReference type="EMBL" id="GMH57829.1"/>
    </source>
</evidence>
<reference evidence="2" key="1">
    <citation type="journal article" date="2023" name="Commun. Biol.">
        <title>Genome analysis of Parmales, the sister group of diatoms, reveals the evolutionary specialization of diatoms from phago-mixotrophs to photoautotrophs.</title>
        <authorList>
            <person name="Ban H."/>
            <person name="Sato S."/>
            <person name="Yoshikawa S."/>
            <person name="Yamada K."/>
            <person name="Nakamura Y."/>
            <person name="Ichinomiya M."/>
            <person name="Sato N."/>
            <person name="Blanc-Mathieu R."/>
            <person name="Endo H."/>
            <person name="Kuwata A."/>
            <person name="Ogata H."/>
        </authorList>
    </citation>
    <scope>NUCLEOTIDE SEQUENCE [LARGE SCALE GENOMIC DNA]</scope>
    <source>
        <strain evidence="2">NIES 3700</strain>
    </source>
</reference>
<organism evidence="1 2">
    <name type="scientific">Triparma laevis f. longispina</name>
    <dbReference type="NCBI Taxonomy" id="1714387"/>
    <lineage>
        <taxon>Eukaryota</taxon>
        <taxon>Sar</taxon>
        <taxon>Stramenopiles</taxon>
        <taxon>Ochrophyta</taxon>
        <taxon>Bolidophyceae</taxon>
        <taxon>Parmales</taxon>
        <taxon>Triparmaceae</taxon>
        <taxon>Triparma</taxon>
    </lineage>
</organism>